<dbReference type="Gene3D" id="3.40.250.10">
    <property type="entry name" value="Rhodanese-like domain"/>
    <property type="match status" value="2"/>
</dbReference>
<keyword evidence="2" id="KW-0808">Transferase</keyword>
<dbReference type="PROSITE" id="PS50206">
    <property type="entry name" value="RHODANESE_3"/>
    <property type="match status" value="2"/>
</dbReference>
<dbReference type="EMBL" id="VSSQ01000389">
    <property type="protein sequence ID" value="MPL93363.1"/>
    <property type="molecule type" value="Genomic_DNA"/>
</dbReference>
<dbReference type="PANTHER" id="PTHR43031:SF7">
    <property type="entry name" value="NITRIC OXIDE REDUCTASE FLRD-NAD(+) REDUCTASE"/>
    <property type="match status" value="1"/>
</dbReference>
<name>A0A644VSI0_9ZZZZ</name>
<dbReference type="SUPFAM" id="SSF52821">
    <property type="entry name" value="Rhodanese/Cell cycle control phosphatase"/>
    <property type="match status" value="2"/>
</dbReference>
<dbReference type="EC" id="2.8.1.1" evidence="2"/>
<dbReference type="SMART" id="SM00450">
    <property type="entry name" value="RHOD"/>
    <property type="match status" value="2"/>
</dbReference>
<dbReference type="PROSITE" id="PS51257">
    <property type="entry name" value="PROKAR_LIPOPROTEIN"/>
    <property type="match status" value="1"/>
</dbReference>
<dbReference type="Pfam" id="PF00581">
    <property type="entry name" value="Rhodanese"/>
    <property type="match status" value="2"/>
</dbReference>
<comment type="caution">
    <text evidence="2">The sequence shown here is derived from an EMBL/GenBank/DDBJ whole genome shotgun (WGS) entry which is preliminary data.</text>
</comment>
<protein>
    <submittedName>
        <fullName evidence="2">Thiosulfate sulfurtransferase GlpE</fullName>
        <ecNumber evidence="2">2.8.1.1</ecNumber>
    </submittedName>
</protein>
<dbReference type="InterPro" id="IPR036873">
    <property type="entry name" value="Rhodanese-like_dom_sf"/>
</dbReference>
<dbReference type="InterPro" id="IPR050229">
    <property type="entry name" value="GlpE_sulfurtransferase"/>
</dbReference>
<proteinExistence type="predicted"/>
<sequence>MKKLNFLRALFFALVLSAGFTSCIEAYEEPEVDHFAVLTQYMVQNNMDLNNMTTDWVIDAAAFNTAGVTNSYVIDLRSAADFATGHIQGAVNSTLANVVTTAAGAGNKPIVITCYTGQNAAVGLVALRLSGYRNCKILKWGMSGWNAKFDRWTSNISDRALQSPNWSSTNTIKQPVSFGYPKTAATESTGEAILRERVAYMLSKGLQSVASADVLAAPSNYFINNYWTEANVNQYGHIKGAYRINETLKIANDGLKSLDPNSTIVIYCWTGQTSALVSAYLNVLGYNAKSISFGANSMINSQLQQNKWTVPGNFPYVTN</sequence>
<evidence type="ECO:0000313" key="2">
    <source>
        <dbReference type="EMBL" id="MPL93363.1"/>
    </source>
</evidence>
<gene>
    <name evidence="2" type="primary">glpE_17</name>
    <name evidence="2" type="ORF">SDC9_39489</name>
</gene>
<organism evidence="2">
    <name type="scientific">bioreactor metagenome</name>
    <dbReference type="NCBI Taxonomy" id="1076179"/>
    <lineage>
        <taxon>unclassified sequences</taxon>
        <taxon>metagenomes</taxon>
        <taxon>ecological metagenomes</taxon>
    </lineage>
</organism>
<feature type="domain" description="Rhodanese" evidence="1">
    <location>
        <begin position="236"/>
        <end position="305"/>
    </location>
</feature>
<evidence type="ECO:0000259" key="1">
    <source>
        <dbReference type="PROSITE" id="PS50206"/>
    </source>
</evidence>
<dbReference type="AlphaFoldDB" id="A0A644VSI0"/>
<dbReference type="PANTHER" id="PTHR43031">
    <property type="entry name" value="FAD-DEPENDENT OXIDOREDUCTASE"/>
    <property type="match status" value="1"/>
</dbReference>
<dbReference type="InterPro" id="IPR001763">
    <property type="entry name" value="Rhodanese-like_dom"/>
</dbReference>
<accession>A0A644VSI0</accession>
<dbReference type="CDD" id="cd00158">
    <property type="entry name" value="RHOD"/>
    <property type="match status" value="2"/>
</dbReference>
<reference evidence="2" key="1">
    <citation type="submission" date="2019-08" db="EMBL/GenBank/DDBJ databases">
        <authorList>
            <person name="Kucharzyk K."/>
            <person name="Murdoch R.W."/>
            <person name="Higgins S."/>
            <person name="Loffler F."/>
        </authorList>
    </citation>
    <scope>NUCLEOTIDE SEQUENCE</scope>
</reference>
<dbReference type="GO" id="GO:0004792">
    <property type="term" value="F:thiosulfate-cyanide sulfurtransferase activity"/>
    <property type="evidence" value="ECO:0007669"/>
    <property type="project" value="UniProtKB-EC"/>
</dbReference>
<feature type="domain" description="Rhodanese" evidence="1">
    <location>
        <begin position="67"/>
        <end position="154"/>
    </location>
</feature>